<gene>
    <name evidence="9" type="ORF">Aargi30884_07250</name>
</gene>
<evidence type="ECO:0000256" key="2">
    <source>
        <dbReference type="ARBA" id="ARBA00022485"/>
    </source>
</evidence>
<dbReference type="EMBL" id="AP019695">
    <property type="protein sequence ID" value="BBK21822.1"/>
    <property type="molecule type" value="Genomic_DNA"/>
</dbReference>
<dbReference type="InterPro" id="IPR058240">
    <property type="entry name" value="rSAM_sf"/>
</dbReference>
<dbReference type="PROSITE" id="PS51918">
    <property type="entry name" value="RADICAL_SAM"/>
    <property type="match status" value="1"/>
</dbReference>
<dbReference type="GO" id="GO:0046872">
    <property type="term" value="F:metal ion binding"/>
    <property type="evidence" value="ECO:0007669"/>
    <property type="project" value="UniProtKB-KW"/>
</dbReference>
<evidence type="ECO:0000259" key="7">
    <source>
        <dbReference type="PROSITE" id="PS51379"/>
    </source>
</evidence>
<dbReference type="PROSITE" id="PS00198">
    <property type="entry name" value="4FE4S_FER_1"/>
    <property type="match status" value="2"/>
</dbReference>
<dbReference type="SUPFAM" id="SSF54862">
    <property type="entry name" value="4Fe-4S ferredoxins"/>
    <property type="match status" value="1"/>
</dbReference>
<sequence length="236" mass="27094">MCRSCGKCVETCPVDALELKDGAVKWNPVRCVDCDTCIKTCEYLASPKIRFMSVEELVAEIKKRKAFLRGITVSGGECMNQSAFLLELFKEVKKLGLSCLIDSNGYYDFELYPELMDLCDGVMLDVKAVDPVFHKELCGCSNETVLKNLDYLLKIHKLEEVRTVILPYLDEQNEKTVRYVSEKIKDKSRYKLIRYRKYGVREEGLNKLGEENVSLEYMETYKKICAENGNKESVII</sequence>
<keyword evidence="5" id="KW-0408">Iron</keyword>
<dbReference type="InterPro" id="IPR034457">
    <property type="entry name" value="Organic_radical-activating"/>
</dbReference>
<protein>
    <submittedName>
        <fullName evidence="9">Radical SAM domain protein</fullName>
    </submittedName>
</protein>
<evidence type="ECO:0000256" key="5">
    <source>
        <dbReference type="ARBA" id="ARBA00023004"/>
    </source>
</evidence>
<feature type="domain" description="4Fe-4S ferredoxin-type" evidence="7">
    <location>
        <begin position="1"/>
        <end position="22"/>
    </location>
</feature>
<evidence type="ECO:0000256" key="4">
    <source>
        <dbReference type="ARBA" id="ARBA00022723"/>
    </source>
</evidence>
<evidence type="ECO:0000256" key="6">
    <source>
        <dbReference type="ARBA" id="ARBA00023014"/>
    </source>
</evidence>
<feature type="domain" description="Radical SAM core" evidence="8">
    <location>
        <begin position="9"/>
        <end position="231"/>
    </location>
</feature>
<proteinExistence type="predicted"/>
<comment type="cofactor">
    <cofactor evidence="1">
        <name>[4Fe-4S] cluster</name>
        <dbReference type="ChEBI" id="CHEBI:49883"/>
    </cofactor>
</comment>
<name>A0A6N4TI82_9FIRM</name>
<evidence type="ECO:0000256" key="1">
    <source>
        <dbReference type="ARBA" id="ARBA00001966"/>
    </source>
</evidence>
<keyword evidence="4" id="KW-0479">Metal-binding</keyword>
<dbReference type="SUPFAM" id="SSF102114">
    <property type="entry name" value="Radical SAM enzymes"/>
    <property type="match status" value="1"/>
</dbReference>
<dbReference type="InterPro" id="IPR017896">
    <property type="entry name" value="4Fe4S_Fe-S-bd"/>
</dbReference>
<dbReference type="Pfam" id="PF04055">
    <property type="entry name" value="Radical_SAM"/>
    <property type="match status" value="1"/>
</dbReference>
<keyword evidence="6" id="KW-0411">Iron-sulfur</keyword>
<dbReference type="Gene3D" id="3.30.70.20">
    <property type="match status" value="1"/>
</dbReference>
<dbReference type="InterPro" id="IPR023912">
    <property type="entry name" value="YjjW_bact"/>
</dbReference>
<dbReference type="PROSITE" id="PS51379">
    <property type="entry name" value="4FE4S_FER_2"/>
    <property type="match status" value="1"/>
</dbReference>
<keyword evidence="3" id="KW-0949">S-adenosyl-L-methionine</keyword>
<organism evidence="9 10">
    <name type="scientific">Amedibacterium intestinale</name>
    <dbReference type="NCBI Taxonomy" id="2583452"/>
    <lineage>
        <taxon>Bacteria</taxon>
        <taxon>Bacillati</taxon>
        <taxon>Bacillota</taxon>
        <taxon>Erysipelotrichia</taxon>
        <taxon>Erysipelotrichales</taxon>
        <taxon>Erysipelotrichaceae</taxon>
        <taxon>Amedibacterium</taxon>
    </lineage>
</organism>
<dbReference type="KEGG" id="aarg:Aargi30884_07250"/>
<dbReference type="Pfam" id="PF12838">
    <property type="entry name" value="Fer4_7"/>
    <property type="match status" value="1"/>
</dbReference>
<evidence type="ECO:0000313" key="10">
    <source>
        <dbReference type="Proteomes" id="UP000464754"/>
    </source>
</evidence>
<dbReference type="PANTHER" id="PTHR30352">
    <property type="entry name" value="PYRUVATE FORMATE-LYASE-ACTIVATING ENZYME"/>
    <property type="match status" value="1"/>
</dbReference>
<dbReference type="GO" id="GO:0003824">
    <property type="term" value="F:catalytic activity"/>
    <property type="evidence" value="ECO:0007669"/>
    <property type="project" value="InterPro"/>
</dbReference>
<evidence type="ECO:0000256" key="3">
    <source>
        <dbReference type="ARBA" id="ARBA00022691"/>
    </source>
</evidence>
<dbReference type="NCBIfam" id="TIGR04041">
    <property type="entry name" value="activase_YjjW"/>
    <property type="match status" value="1"/>
</dbReference>
<accession>A0A6N4TI82</accession>
<keyword evidence="2" id="KW-0004">4Fe-4S</keyword>
<keyword evidence="10" id="KW-1185">Reference proteome</keyword>
<reference evidence="10" key="1">
    <citation type="submission" date="2019-05" db="EMBL/GenBank/DDBJ databases">
        <title>Complete genome sequencing of Absiella argi strain JCM 30884.</title>
        <authorList>
            <person name="Sakamoto M."/>
            <person name="Murakami T."/>
            <person name="Mori H."/>
        </authorList>
    </citation>
    <scope>NUCLEOTIDE SEQUENCE [LARGE SCALE GENOMIC DNA]</scope>
    <source>
        <strain evidence="10">JCM 30884</strain>
    </source>
</reference>
<dbReference type="GO" id="GO:0051539">
    <property type="term" value="F:4 iron, 4 sulfur cluster binding"/>
    <property type="evidence" value="ECO:0007669"/>
    <property type="project" value="UniProtKB-KW"/>
</dbReference>
<dbReference type="Proteomes" id="UP000464754">
    <property type="component" value="Chromosome"/>
</dbReference>
<dbReference type="InterPro" id="IPR017900">
    <property type="entry name" value="4Fe4S_Fe_S_CS"/>
</dbReference>
<dbReference type="AlphaFoldDB" id="A0A6N4TI82"/>
<evidence type="ECO:0000313" key="9">
    <source>
        <dbReference type="EMBL" id="BBK21822.1"/>
    </source>
</evidence>
<dbReference type="Gene3D" id="3.80.30.10">
    <property type="entry name" value="pyruvate-formate lyase- activating enzyme"/>
    <property type="match status" value="1"/>
</dbReference>
<dbReference type="InterPro" id="IPR007197">
    <property type="entry name" value="rSAM"/>
</dbReference>
<evidence type="ECO:0000259" key="8">
    <source>
        <dbReference type="PROSITE" id="PS51918"/>
    </source>
</evidence>
<dbReference type="PANTHER" id="PTHR30352:SF13">
    <property type="entry name" value="GLYCYL-RADICAL ENZYME ACTIVATING ENZYME YJJW-RELATED"/>
    <property type="match status" value="1"/>
</dbReference>